<comment type="cofactor">
    <cofactor evidence="2">
        <name>Mg(2+)</name>
        <dbReference type="ChEBI" id="CHEBI:18420"/>
    </cofactor>
</comment>
<dbReference type="Pfam" id="PF19086">
    <property type="entry name" value="Terpene_syn_C_2"/>
    <property type="match status" value="1"/>
</dbReference>
<dbReference type="AlphaFoldDB" id="A0A2Z5JNL0"/>
<dbReference type="PANTHER" id="PTHR35201">
    <property type="entry name" value="TERPENE SYNTHASE"/>
    <property type="match status" value="1"/>
</dbReference>
<keyword evidence="2" id="KW-0460">Magnesium</keyword>
<keyword evidence="2" id="KW-0479">Metal-binding</keyword>
<accession>A0A2Z5JNL0</accession>
<sequence length="359" mass="40607">MRVRSADPLPARSFDTGVIVTLRMPQIRVDFPTELSPFRDQVEESTRTFVRRFGLVPDEVARRHHERSLLGTLMSRAYPHAGRTELALVTDWISCMLVLDDQFDETDLGKDPERLRAVCREVLGWLTPDGSVAEAAPDAAEHSVVTAFRPAFADLWRRTRPYTSDAWRTRLAGHIGAFFDTCAWEAENRLTGRTPELDEYIAMRGRALMPYLDLIEVTTHFEIPAEIYRLPVFTELNQSLSDADLWTNDLFSCEKEALLGDPHNLVVVHRHAHGTDLQTAADAVGEMVQGRVTTFTDLSRTFPDTPLRDSLDPSLLAPLARHVAGLRSWLTGQLRWRYETRRFDPTRPEVTSAAGSTPL</sequence>
<dbReference type="GO" id="GO:0046872">
    <property type="term" value="F:metal ion binding"/>
    <property type="evidence" value="ECO:0007669"/>
    <property type="project" value="UniProtKB-KW"/>
</dbReference>
<keyword evidence="1 2" id="KW-0456">Lyase</keyword>
<name>A0A2Z5JNL0_STRAR</name>
<comment type="similarity">
    <text evidence="2">Belongs to the terpene synthase family.</text>
</comment>
<dbReference type="EMBL" id="CP027306">
    <property type="protein sequence ID" value="AXE81839.1"/>
    <property type="molecule type" value="Genomic_DNA"/>
</dbReference>
<protein>
    <recommendedName>
        <fullName evidence="2">Terpene synthase</fullName>
        <ecNumber evidence="2">4.2.3.-</ecNumber>
    </recommendedName>
</protein>
<dbReference type="GO" id="GO:0010333">
    <property type="term" value="F:terpene synthase activity"/>
    <property type="evidence" value="ECO:0007669"/>
    <property type="project" value="InterPro"/>
</dbReference>
<evidence type="ECO:0000313" key="3">
    <source>
        <dbReference type="EMBL" id="AXE81839.1"/>
    </source>
</evidence>
<dbReference type="SFLD" id="SFLDG01020">
    <property type="entry name" value="Terpene_Cyclase_Like_2"/>
    <property type="match status" value="1"/>
</dbReference>
<evidence type="ECO:0000256" key="2">
    <source>
        <dbReference type="RuleBase" id="RU366034"/>
    </source>
</evidence>
<dbReference type="KEGG" id="sata:C5746_38445"/>
<organism evidence="3 4">
    <name type="scientific">Streptomyces atratus</name>
    <dbReference type="NCBI Taxonomy" id="1893"/>
    <lineage>
        <taxon>Bacteria</taxon>
        <taxon>Bacillati</taxon>
        <taxon>Actinomycetota</taxon>
        <taxon>Actinomycetes</taxon>
        <taxon>Kitasatosporales</taxon>
        <taxon>Streptomycetaceae</taxon>
        <taxon>Streptomyces</taxon>
    </lineage>
</organism>
<dbReference type="Gene3D" id="1.10.600.10">
    <property type="entry name" value="Farnesyl Diphosphate Synthase"/>
    <property type="match status" value="1"/>
</dbReference>
<evidence type="ECO:0000256" key="1">
    <source>
        <dbReference type="ARBA" id="ARBA00023239"/>
    </source>
</evidence>
<proteinExistence type="inferred from homology"/>
<dbReference type="SFLD" id="SFLDS00005">
    <property type="entry name" value="Isoprenoid_Synthase_Type_I"/>
    <property type="match status" value="1"/>
</dbReference>
<dbReference type="InterPro" id="IPR034686">
    <property type="entry name" value="Terpene_cyclase-like_2"/>
</dbReference>
<reference evidence="3 4" key="1">
    <citation type="journal article" date="2018" name="Front. Microbiol.">
        <title>Genome Sequencing of Streptomyces atratus SCSIOZH16 and Activation Production of Nocardamine via Metabolic Engineering.</title>
        <authorList>
            <person name="Li Y."/>
            <person name="Zhang C."/>
            <person name="Liu C."/>
            <person name="Ju J."/>
            <person name="Ma J."/>
        </authorList>
    </citation>
    <scope>NUCLEOTIDE SEQUENCE [LARGE SCALE GENOMIC DNA]</scope>
    <source>
        <strain evidence="3 4">SCSIO_ZH16</strain>
    </source>
</reference>
<dbReference type="Proteomes" id="UP000252698">
    <property type="component" value="Chromosome"/>
</dbReference>
<evidence type="ECO:0000313" key="4">
    <source>
        <dbReference type="Proteomes" id="UP000252698"/>
    </source>
</evidence>
<dbReference type="SUPFAM" id="SSF48576">
    <property type="entry name" value="Terpenoid synthases"/>
    <property type="match status" value="1"/>
</dbReference>
<gene>
    <name evidence="3" type="ORF">C5746_38445</name>
</gene>
<dbReference type="InterPro" id="IPR008949">
    <property type="entry name" value="Isoprenoid_synthase_dom_sf"/>
</dbReference>
<dbReference type="PANTHER" id="PTHR35201:SF4">
    <property type="entry name" value="BETA-PINACENE SYNTHASE-RELATED"/>
    <property type="match status" value="1"/>
</dbReference>
<dbReference type="EC" id="4.2.3.-" evidence="2"/>